<dbReference type="NCBIfam" id="TIGR01880">
    <property type="entry name" value="Ac-peptdase-euk"/>
    <property type="match status" value="1"/>
</dbReference>
<evidence type="ECO:0000256" key="5">
    <source>
        <dbReference type="ARBA" id="ARBA00022723"/>
    </source>
</evidence>
<dbReference type="GO" id="GO:0006520">
    <property type="term" value="P:amino acid metabolic process"/>
    <property type="evidence" value="ECO:0007669"/>
    <property type="project" value="InterPro"/>
</dbReference>
<dbReference type="Proteomes" id="UP001329430">
    <property type="component" value="Chromosome 4"/>
</dbReference>
<dbReference type="PROSITE" id="PS00759">
    <property type="entry name" value="ARGE_DAPE_CPG2_2"/>
    <property type="match status" value="1"/>
</dbReference>
<dbReference type="InterPro" id="IPR036264">
    <property type="entry name" value="Bact_exopeptidase_dim_dom"/>
</dbReference>
<feature type="binding site" evidence="10">
    <location>
        <position position="94"/>
    </location>
    <ligand>
        <name>Zn(2+)</name>
        <dbReference type="ChEBI" id="CHEBI:29105"/>
        <label>1</label>
    </ligand>
</feature>
<feature type="binding site" evidence="10">
    <location>
        <position position="127"/>
    </location>
    <ligand>
        <name>Zn(2+)</name>
        <dbReference type="ChEBI" id="CHEBI:29105"/>
        <label>2</label>
    </ligand>
</feature>
<evidence type="ECO:0000313" key="12">
    <source>
        <dbReference type="EMBL" id="KAK5645195.1"/>
    </source>
</evidence>
<protein>
    <recommendedName>
        <fullName evidence="3">N-acyl-aliphatic-L-amino acid amidohydrolase</fullName>
        <ecNumber evidence="3">3.5.1.14</ecNumber>
    </recommendedName>
    <alternativeName>
        <fullName evidence="8">N-acyl-L-amino-acid amidohydrolase</fullName>
    </alternativeName>
</protein>
<evidence type="ECO:0000256" key="7">
    <source>
        <dbReference type="ARBA" id="ARBA00022833"/>
    </source>
</evidence>
<evidence type="ECO:0000256" key="9">
    <source>
        <dbReference type="PIRSR" id="PIRSR036696-1"/>
    </source>
</evidence>
<sequence>MNTFQGLDQKAIDNFRKYLRIPTVHPNINYGKCSLLITSMHLCLLDECVLFLKGMARELQLDFNVFTIVPKKPVVVMSWIGQETNLSTILLNSHMDVVPVFEDNWIHKPFAADIDDEGNIYARGAQDVKSLGIQYLEAIRRLKRGGYQPRRTVHVSFSPDEELGGADGMKVFVKSEDFAKLRIGFALDEGIPDETDFWVYYGEKVSRSVKIHCSGQAGHGALLLSNTAGEKLSNILTSFYTFRALEKLKAERVGMSDEVISINLTMMKGGVQANVIPPEFVLTFDVRIPPSGDVTQFEETVRQWCKKSGDGVWVENFPKEENVPVTKLDDGNPFWVAFKNVADNMGVKVQTKVLNASSDARFLRSAGVPTIGFCPHPRTPNRAHQDNEFMNVTALIDGIEAFQKILPALADV</sequence>
<dbReference type="InterPro" id="IPR002933">
    <property type="entry name" value="Peptidase_M20"/>
</dbReference>
<dbReference type="EC" id="3.5.1.14" evidence="3"/>
<evidence type="ECO:0000256" key="8">
    <source>
        <dbReference type="ARBA" id="ARBA00029656"/>
    </source>
</evidence>
<dbReference type="Gene3D" id="3.30.70.360">
    <property type="match status" value="1"/>
</dbReference>
<dbReference type="InterPro" id="IPR011650">
    <property type="entry name" value="Peptidase_M20_dimer"/>
</dbReference>
<dbReference type="EMBL" id="JAVRBK010000004">
    <property type="protein sequence ID" value="KAK5645195.1"/>
    <property type="molecule type" value="Genomic_DNA"/>
</dbReference>
<feature type="binding site" evidence="10">
    <location>
        <position position="189"/>
    </location>
    <ligand>
        <name>Zn(2+)</name>
        <dbReference type="ChEBI" id="CHEBI:29105"/>
        <label>1</label>
    </ligand>
</feature>
<dbReference type="Pfam" id="PF01546">
    <property type="entry name" value="Peptidase_M20"/>
    <property type="match status" value="1"/>
</dbReference>
<feature type="binding site" evidence="10">
    <location>
        <position position="162"/>
    </location>
    <ligand>
        <name>Zn(2+)</name>
        <dbReference type="ChEBI" id="CHEBI:29105"/>
        <label>2</label>
    </ligand>
</feature>
<dbReference type="Gene3D" id="3.40.630.10">
    <property type="entry name" value="Zn peptidases"/>
    <property type="match status" value="1"/>
</dbReference>
<dbReference type="InterPro" id="IPR001261">
    <property type="entry name" value="ArgE/DapE_CS"/>
</dbReference>
<feature type="binding site" evidence="10">
    <location>
        <position position="384"/>
    </location>
    <ligand>
        <name>Zn(2+)</name>
        <dbReference type="ChEBI" id="CHEBI:29105"/>
        <label>2</label>
    </ligand>
</feature>
<comment type="subcellular location">
    <subcellularLocation>
        <location evidence="1">Cytoplasm</location>
    </subcellularLocation>
</comment>
<dbReference type="PROSITE" id="PS00758">
    <property type="entry name" value="ARGE_DAPE_CPG2_1"/>
    <property type="match status" value="1"/>
</dbReference>
<dbReference type="PANTHER" id="PTHR45892:SF1">
    <property type="entry name" value="AMINOACYLASE-1"/>
    <property type="match status" value="1"/>
</dbReference>
<feature type="active site" description="Proton acceptor" evidence="9">
    <location>
        <position position="161"/>
    </location>
</feature>
<evidence type="ECO:0000313" key="13">
    <source>
        <dbReference type="Proteomes" id="UP001329430"/>
    </source>
</evidence>
<dbReference type="GO" id="GO:0004046">
    <property type="term" value="F:aminoacylase activity"/>
    <property type="evidence" value="ECO:0007669"/>
    <property type="project" value="UniProtKB-EC"/>
</dbReference>
<evidence type="ECO:0000256" key="1">
    <source>
        <dbReference type="ARBA" id="ARBA00004496"/>
    </source>
</evidence>
<comment type="similarity">
    <text evidence="2">Belongs to the peptidase M20A family.</text>
</comment>
<keyword evidence="6" id="KW-0378">Hydrolase</keyword>
<name>A0AAN7VBC9_9COLE</name>
<keyword evidence="13" id="KW-1185">Reference proteome</keyword>
<dbReference type="PIRSF" id="PIRSF036696">
    <property type="entry name" value="ACY-1"/>
    <property type="match status" value="1"/>
</dbReference>
<comment type="cofactor">
    <cofactor evidence="10">
        <name>Zn(2+)</name>
        <dbReference type="ChEBI" id="CHEBI:29105"/>
    </cofactor>
    <text evidence="10">Binds 2 Zn(2+) ions per subunit.</text>
</comment>
<feature type="domain" description="Peptidase M20 dimerisation" evidence="11">
    <location>
        <begin position="201"/>
        <end position="307"/>
    </location>
</feature>
<keyword evidence="7 10" id="KW-0862">Zinc</keyword>
<dbReference type="InterPro" id="IPR052083">
    <property type="entry name" value="Aminoacylase-1_M20A"/>
</dbReference>
<organism evidence="12 13">
    <name type="scientific">Pyrocoelia pectoralis</name>
    <dbReference type="NCBI Taxonomy" id="417401"/>
    <lineage>
        <taxon>Eukaryota</taxon>
        <taxon>Metazoa</taxon>
        <taxon>Ecdysozoa</taxon>
        <taxon>Arthropoda</taxon>
        <taxon>Hexapoda</taxon>
        <taxon>Insecta</taxon>
        <taxon>Pterygota</taxon>
        <taxon>Neoptera</taxon>
        <taxon>Endopterygota</taxon>
        <taxon>Coleoptera</taxon>
        <taxon>Polyphaga</taxon>
        <taxon>Elateriformia</taxon>
        <taxon>Elateroidea</taxon>
        <taxon>Lampyridae</taxon>
        <taxon>Lampyrinae</taxon>
        <taxon>Pyrocoelia</taxon>
    </lineage>
</organism>
<dbReference type="Gene3D" id="1.10.150.900">
    <property type="match status" value="1"/>
</dbReference>
<comment type="caution">
    <text evidence="12">The sequence shown here is derived from an EMBL/GenBank/DDBJ whole genome shotgun (WGS) entry which is preliminary data.</text>
</comment>
<dbReference type="GO" id="GO:0005737">
    <property type="term" value="C:cytoplasm"/>
    <property type="evidence" value="ECO:0007669"/>
    <property type="project" value="UniProtKB-SubCell"/>
</dbReference>
<feature type="active site" evidence="9">
    <location>
        <position position="96"/>
    </location>
</feature>
<evidence type="ECO:0000256" key="6">
    <source>
        <dbReference type="ARBA" id="ARBA00022801"/>
    </source>
</evidence>
<keyword evidence="4" id="KW-0963">Cytoplasm</keyword>
<dbReference type="GO" id="GO:0046872">
    <property type="term" value="F:metal ion binding"/>
    <property type="evidence" value="ECO:0007669"/>
    <property type="project" value="UniProtKB-KW"/>
</dbReference>
<evidence type="ECO:0000256" key="3">
    <source>
        <dbReference type="ARBA" id="ARBA00011913"/>
    </source>
</evidence>
<dbReference type="Pfam" id="PF07687">
    <property type="entry name" value="M20_dimer"/>
    <property type="match status" value="1"/>
</dbReference>
<gene>
    <name evidence="12" type="ORF">RI129_006495</name>
</gene>
<feature type="binding site" evidence="10">
    <location>
        <position position="127"/>
    </location>
    <ligand>
        <name>Zn(2+)</name>
        <dbReference type="ChEBI" id="CHEBI:29105"/>
        <label>1</label>
    </ligand>
</feature>
<dbReference type="SUPFAM" id="SSF53187">
    <property type="entry name" value="Zn-dependent exopeptidases"/>
    <property type="match status" value="1"/>
</dbReference>
<dbReference type="AlphaFoldDB" id="A0AAN7VBC9"/>
<dbReference type="SUPFAM" id="SSF55031">
    <property type="entry name" value="Bacterial exopeptidase dimerisation domain"/>
    <property type="match status" value="1"/>
</dbReference>
<evidence type="ECO:0000259" key="11">
    <source>
        <dbReference type="Pfam" id="PF07687"/>
    </source>
</evidence>
<evidence type="ECO:0000256" key="2">
    <source>
        <dbReference type="ARBA" id="ARBA00006247"/>
    </source>
</evidence>
<proteinExistence type="inferred from homology"/>
<dbReference type="PANTHER" id="PTHR45892">
    <property type="entry name" value="AMINOACYLASE-1"/>
    <property type="match status" value="1"/>
</dbReference>
<keyword evidence="5 10" id="KW-0479">Metal-binding</keyword>
<evidence type="ECO:0000256" key="10">
    <source>
        <dbReference type="PIRSR" id="PIRSR036696-2"/>
    </source>
</evidence>
<evidence type="ECO:0000256" key="4">
    <source>
        <dbReference type="ARBA" id="ARBA00022490"/>
    </source>
</evidence>
<reference evidence="12 13" key="1">
    <citation type="journal article" date="2024" name="Insects">
        <title>An Improved Chromosome-Level Genome Assembly of the Firefly Pyrocoelia pectoralis.</title>
        <authorList>
            <person name="Fu X."/>
            <person name="Meyer-Rochow V.B."/>
            <person name="Ballantyne L."/>
            <person name="Zhu X."/>
        </authorList>
    </citation>
    <scope>NUCLEOTIDE SEQUENCE [LARGE SCALE GENOMIC DNA]</scope>
    <source>
        <strain evidence="12">XCY_ONT2</strain>
    </source>
</reference>
<accession>A0AAN7VBC9</accession>
<dbReference type="InterPro" id="IPR010159">
    <property type="entry name" value="N-acyl_aa_amidohydrolase"/>
</dbReference>